<dbReference type="PROSITE" id="PS00198">
    <property type="entry name" value="4FE4S_FER_1"/>
    <property type="match status" value="2"/>
</dbReference>
<keyword evidence="2" id="KW-0479">Metal-binding</keyword>
<keyword evidence="4" id="KW-0408">Iron</keyword>
<feature type="transmembrane region" description="Helical" evidence="6">
    <location>
        <begin position="218"/>
        <end position="236"/>
    </location>
</feature>
<feature type="domain" description="4Fe-4S ferredoxin-type" evidence="7">
    <location>
        <begin position="369"/>
        <end position="400"/>
    </location>
</feature>
<dbReference type="RefSeq" id="WP_011709518.1">
    <property type="nucleotide sequence ID" value="NZ_BMIX01000010.1"/>
</dbReference>
<evidence type="ECO:0000313" key="8">
    <source>
        <dbReference type="EMBL" id="GGG45190.1"/>
    </source>
</evidence>
<dbReference type="InterPro" id="IPR017900">
    <property type="entry name" value="4Fe4S_Fe_S_CS"/>
</dbReference>
<dbReference type="SUPFAM" id="SSF103501">
    <property type="entry name" value="Respiratory nitrate reductase 1 gamma chain"/>
    <property type="match status" value="1"/>
</dbReference>
<dbReference type="PANTHER" id="PTHR43255:SF1">
    <property type="entry name" value="IRON-SULFUR-BINDING OXIDOREDUCTASE FADF-RELATED"/>
    <property type="match status" value="1"/>
</dbReference>
<dbReference type="Gene3D" id="1.10.1060.10">
    <property type="entry name" value="Alpha-helical ferredoxin"/>
    <property type="match status" value="1"/>
</dbReference>
<keyword evidence="1" id="KW-0004">4Fe-4S</keyword>
<dbReference type="InterPro" id="IPR009051">
    <property type="entry name" value="Helical_ferredxn"/>
</dbReference>
<feature type="transmembrane region" description="Helical" evidence="6">
    <location>
        <begin position="154"/>
        <end position="172"/>
    </location>
</feature>
<comment type="caution">
    <text evidence="8">The sequence shown here is derived from an EMBL/GenBank/DDBJ whole genome shotgun (WGS) entry which is preliminary data.</text>
</comment>
<organism evidence="8 9">
    <name type="scientific">Christiangramia forsetii</name>
    <dbReference type="NCBI Taxonomy" id="411153"/>
    <lineage>
        <taxon>Bacteria</taxon>
        <taxon>Pseudomonadati</taxon>
        <taxon>Bacteroidota</taxon>
        <taxon>Flavobacteriia</taxon>
        <taxon>Flavobacteriales</taxon>
        <taxon>Flavobacteriaceae</taxon>
        <taxon>Christiangramia</taxon>
    </lineage>
</organism>
<keyword evidence="5" id="KW-0411">Iron-sulfur</keyword>
<name>A0ABQ1WWA5_9FLAO</name>
<protein>
    <submittedName>
        <fullName evidence="8">Fe-S oxidoreductase</fullName>
    </submittedName>
</protein>
<keyword evidence="6" id="KW-0472">Membrane</keyword>
<feature type="transmembrane region" description="Helical" evidence="6">
    <location>
        <begin position="109"/>
        <end position="129"/>
    </location>
</feature>
<evidence type="ECO:0000259" key="7">
    <source>
        <dbReference type="PROSITE" id="PS51379"/>
    </source>
</evidence>
<evidence type="ECO:0000256" key="3">
    <source>
        <dbReference type="ARBA" id="ARBA00023002"/>
    </source>
</evidence>
<keyword evidence="6" id="KW-1133">Transmembrane helix</keyword>
<sequence length="446" mass="50651">MQIVAQILFIIVLVAGIGFFARNIRRVIRNVKLGKEVDRSDNAGERFAKMARIAIGQSKMVKRPIAGFLHIIVYVGFIIINIEVLEIIIDGIFGTHRIFAFMGGFYDVLIASFEVLALLVFVGVILFWIRRNIINIRRFLSRELKGWPKNDANYILYFEMVLMILFLTMNAADYQLQMNGADHYASEAGIMGSFPISQYLLPLIDGLGNATLIIIERTAWWLHILGILFFLNYLYYSKHLHILLAFPNVYLSKLTPQGEFDNLEAVKKEVDLMMDPNADPFAAPAEGEDEGEPDKFGASDIFDLNQVQLLNSYTCTECGRCTSECPANQTGKKLSPRKIMMDTRDRVEEVGEIINKNGKFEDDGKKLLDDYILREELWACTTCNACVEACPIGIDPLSIILDMRRYLVMEESAAPNELAIAMTNIENNGAPWPYNQMDRLKWAEEK</sequence>
<proteinExistence type="predicted"/>
<gene>
    <name evidence="8" type="ORF">GCM10011532_31460</name>
</gene>
<feature type="transmembrane region" description="Helical" evidence="6">
    <location>
        <begin position="6"/>
        <end position="24"/>
    </location>
</feature>
<dbReference type="PROSITE" id="PS51379">
    <property type="entry name" value="4FE4S_FER_2"/>
    <property type="match status" value="2"/>
</dbReference>
<keyword evidence="6" id="KW-0812">Transmembrane</keyword>
<feature type="domain" description="4Fe-4S ferredoxin-type" evidence="7">
    <location>
        <begin position="306"/>
        <end position="337"/>
    </location>
</feature>
<evidence type="ECO:0000313" key="9">
    <source>
        <dbReference type="Proteomes" id="UP000605733"/>
    </source>
</evidence>
<feature type="transmembrane region" description="Helical" evidence="6">
    <location>
        <begin position="68"/>
        <end position="89"/>
    </location>
</feature>
<dbReference type="Pfam" id="PF13187">
    <property type="entry name" value="Fer4_9"/>
    <property type="match status" value="1"/>
</dbReference>
<reference evidence="9" key="1">
    <citation type="journal article" date="2019" name="Int. J. Syst. Evol. Microbiol.">
        <title>The Global Catalogue of Microorganisms (GCM) 10K type strain sequencing project: providing services to taxonomists for standard genome sequencing and annotation.</title>
        <authorList>
            <consortium name="The Broad Institute Genomics Platform"/>
            <consortium name="The Broad Institute Genome Sequencing Center for Infectious Disease"/>
            <person name="Wu L."/>
            <person name="Ma J."/>
        </authorList>
    </citation>
    <scope>NUCLEOTIDE SEQUENCE [LARGE SCALE GENOMIC DNA]</scope>
    <source>
        <strain evidence="9">CGMCC 1.15422</strain>
    </source>
</reference>
<dbReference type="InterPro" id="IPR036197">
    <property type="entry name" value="NarG-like_sf"/>
</dbReference>
<accession>A0ABQ1WWA5</accession>
<dbReference type="SUPFAM" id="SSF46548">
    <property type="entry name" value="alpha-helical ferredoxin"/>
    <property type="match status" value="1"/>
</dbReference>
<dbReference type="InterPro" id="IPR051460">
    <property type="entry name" value="HdrC_iron-sulfur_subunit"/>
</dbReference>
<dbReference type="PANTHER" id="PTHR43255">
    <property type="entry name" value="IRON-SULFUR-BINDING OXIDOREDUCTASE FADF-RELATED-RELATED"/>
    <property type="match status" value="1"/>
</dbReference>
<keyword evidence="3" id="KW-0560">Oxidoreductase</keyword>
<dbReference type="Gene3D" id="1.20.950.20">
    <property type="entry name" value="Transmembrane di-heme cytochromes, Chain C"/>
    <property type="match status" value="1"/>
</dbReference>
<evidence type="ECO:0000256" key="4">
    <source>
        <dbReference type="ARBA" id="ARBA00023004"/>
    </source>
</evidence>
<evidence type="ECO:0000256" key="2">
    <source>
        <dbReference type="ARBA" id="ARBA00022723"/>
    </source>
</evidence>
<dbReference type="Proteomes" id="UP000605733">
    <property type="component" value="Unassembled WGS sequence"/>
</dbReference>
<evidence type="ECO:0000256" key="5">
    <source>
        <dbReference type="ARBA" id="ARBA00023014"/>
    </source>
</evidence>
<evidence type="ECO:0000256" key="1">
    <source>
        <dbReference type="ARBA" id="ARBA00022485"/>
    </source>
</evidence>
<evidence type="ECO:0000256" key="6">
    <source>
        <dbReference type="SAM" id="Phobius"/>
    </source>
</evidence>
<dbReference type="EMBL" id="BMIX01000010">
    <property type="protein sequence ID" value="GGG45190.1"/>
    <property type="molecule type" value="Genomic_DNA"/>
</dbReference>
<dbReference type="InterPro" id="IPR017896">
    <property type="entry name" value="4Fe4S_Fe-S-bd"/>
</dbReference>
<keyword evidence="9" id="KW-1185">Reference proteome</keyword>